<evidence type="ECO:0000256" key="1">
    <source>
        <dbReference type="SAM" id="Phobius"/>
    </source>
</evidence>
<protein>
    <submittedName>
        <fullName evidence="2">Uncharacterized protein</fullName>
    </submittedName>
</protein>
<sequence>MQKLHVKYNTIHVSRQQDEMLILLEISAIFGFVQCFCGLRRIYFGAFSDTGAAAFRSCALQCAAIDGGLPAGVY</sequence>
<dbReference type="EMBL" id="NMTQ01000020">
    <property type="protein sequence ID" value="PDX59343.1"/>
    <property type="molecule type" value="Genomic_DNA"/>
</dbReference>
<keyword evidence="1" id="KW-0472">Membrane</keyword>
<name>A0A2A6ZD90_9FIRM</name>
<gene>
    <name evidence="2" type="ORF">CGS46_05085</name>
</gene>
<dbReference type="Proteomes" id="UP000220752">
    <property type="component" value="Unassembled WGS sequence"/>
</dbReference>
<evidence type="ECO:0000313" key="3">
    <source>
        <dbReference type="Proteomes" id="UP000220752"/>
    </source>
</evidence>
<organism evidence="2 3">
    <name type="scientific">Faecalibacterium langellae</name>
    <dbReference type="NCBI Taxonomy" id="3435293"/>
    <lineage>
        <taxon>Bacteria</taxon>
        <taxon>Bacillati</taxon>
        <taxon>Bacillota</taxon>
        <taxon>Clostridia</taxon>
        <taxon>Eubacteriales</taxon>
        <taxon>Oscillospiraceae</taxon>
        <taxon>Faecalibacterium</taxon>
    </lineage>
</organism>
<proteinExistence type="predicted"/>
<feature type="transmembrane region" description="Helical" evidence="1">
    <location>
        <begin position="20"/>
        <end position="39"/>
    </location>
</feature>
<accession>A0A2A6ZD90</accession>
<dbReference type="AlphaFoldDB" id="A0A2A6ZD90"/>
<keyword evidence="1" id="KW-0812">Transmembrane</keyword>
<keyword evidence="1" id="KW-1133">Transmembrane helix</keyword>
<keyword evidence="3" id="KW-1185">Reference proteome</keyword>
<comment type="caution">
    <text evidence="2">The sequence shown here is derived from an EMBL/GenBank/DDBJ whole genome shotgun (WGS) entry which is preliminary data.</text>
</comment>
<evidence type="ECO:0000313" key="2">
    <source>
        <dbReference type="EMBL" id="PDX59343.1"/>
    </source>
</evidence>
<reference evidence="2 3" key="1">
    <citation type="journal article" date="2017" name="Front. Microbiol.">
        <title>New Insights into the Diversity of the Genus Faecalibacterium.</title>
        <authorList>
            <person name="Benevides L."/>
            <person name="Burman S."/>
            <person name="Martin R."/>
            <person name="Robert V."/>
            <person name="Thomas M."/>
            <person name="Miquel S."/>
            <person name="Chain F."/>
            <person name="Sokol H."/>
            <person name="Bermudez-Humaran L.G."/>
            <person name="Morrison M."/>
            <person name="Langella P."/>
            <person name="Azevedo V.A."/>
            <person name="Chatel J.M."/>
            <person name="Soares S."/>
        </authorList>
    </citation>
    <scope>NUCLEOTIDE SEQUENCE [LARGE SCALE GENOMIC DNA]</scope>
    <source>
        <strain evidence="3">CNCM I-4540</strain>
    </source>
</reference>